<reference evidence="1" key="2">
    <citation type="submission" date="2020-06" db="EMBL/GenBank/DDBJ databases">
        <title>Helianthus annuus Genome sequencing and assembly Release 2.</title>
        <authorList>
            <person name="Gouzy J."/>
            <person name="Langlade N."/>
            <person name="Munos S."/>
        </authorList>
    </citation>
    <scope>NUCLEOTIDE SEQUENCE</scope>
    <source>
        <tissue evidence="1">Leaves</tissue>
    </source>
</reference>
<reference evidence="1" key="1">
    <citation type="journal article" date="2017" name="Nature">
        <title>The sunflower genome provides insights into oil metabolism, flowering and Asterid evolution.</title>
        <authorList>
            <person name="Badouin H."/>
            <person name="Gouzy J."/>
            <person name="Grassa C.J."/>
            <person name="Murat F."/>
            <person name="Staton S.E."/>
            <person name="Cottret L."/>
            <person name="Lelandais-Briere C."/>
            <person name="Owens G.L."/>
            <person name="Carrere S."/>
            <person name="Mayjonade B."/>
            <person name="Legrand L."/>
            <person name="Gill N."/>
            <person name="Kane N.C."/>
            <person name="Bowers J.E."/>
            <person name="Hubner S."/>
            <person name="Bellec A."/>
            <person name="Berard A."/>
            <person name="Berges H."/>
            <person name="Blanchet N."/>
            <person name="Boniface M.C."/>
            <person name="Brunel D."/>
            <person name="Catrice O."/>
            <person name="Chaidir N."/>
            <person name="Claudel C."/>
            <person name="Donnadieu C."/>
            <person name="Faraut T."/>
            <person name="Fievet G."/>
            <person name="Helmstetter N."/>
            <person name="King M."/>
            <person name="Knapp S.J."/>
            <person name="Lai Z."/>
            <person name="Le Paslier M.C."/>
            <person name="Lippi Y."/>
            <person name="Lorenzon L."/>
            <person name="Mandel J.R."/>
            <person name="Marage G."/>
            <person name="Marchand G."/>
            <person name="Marquand E."/>
            <person name="Bret-Mestries E."/>
            <person name="Morien E."/>
            <person name="Nambeesan S."/>
            <person name="Nguyen T."/>
            <person name="Pegot-Espagnet P."/>
            <person name="Pouilly N."/>
            <person name="Raftis F."/>
            <person name="Sallet E."/>
            <person name="Schiex T."/>
            <person name="Thomas J."/>
            <person name="Vandecasteele C."/>
            <person name="Vares D."/>
            <person name="Vear F."/>
            <person name="Vautrin S."/>
            <person name="Crespi M."/>
            <person name="Mangin B."/>
            <person name="Burke J.M."/>
            <person name="Salse J."/>
            <person name="Munos S."/>
            <person name="Vincourt P."/>
            <person name="Rieseberg L.H."/>
            <person name="Langlade N.B."/>
        </authorList>
    </citation>
    <scope>NUCLEOTIDE SEQUENCE</scope>
    <source>
        <tissue evidence="1">Leaves</tissue>
    </source>
</reference>
<organism evidence="1 2">
    <name type="scientific">Helianthus annuus</name>
    <name type="common">Common sunflower</name>
    <dbReference type="NCBI Taxonomy" id="4232"/>
    <lineage>
        <taxon>Eukaryota</taxon>
        <taxon>Viridiplantae</taxon>
        <taxon>Streptophyta</taxon>
        <taxon>Embryophyta</taxon>
        <taxon>Tracheophyta</taxon>
        <taxon>Spermatophyta</taxon>
        <taxon>Magnoliopsida</taxon>
        <taxon>eudicotyledons</taxon>
        <taxon>Gunneridae</taxon>
        <taxon>Pentapetalae</taxon>
        <taxon>asterids</taxon>
        <taxon>campanulids</taxon>
        <taxon>Asterales</taxon>
        <taxon>Asteraceae</taxon>
        <taxon>Asteroideae</taxon>
        <taxon>Heliantheae alliance</taxon>
        <taxon>Heliantheae</taxon>
        <taxon>Helianthus</taxon>
    </lineage>
</organism>
<dbReference type="Proteomes" id="UP000215914">
    <property type="component" value="Unassembled WGS sequence"/>
</dbReference>
<dbReference type="Gramene" id="mRNA:HanXRQr2_Chr14g0656461">
    <property type="protein sequence ID" value="mRNA:HanXRQr2_Chr14g0656461"/>
    <property type="gene ID" value="HanXRQr2_Chr14g0656461"/>
</dbReference>
<gene>
    <name evidence="1" type="ORF">HanXRQr2_Chr14g0656461</name>
</gene>
<accession>A0A9K3H7R0</accession>
<sequence length="49" mass="5657">MHLPTKKWNSLKRIHVKVARCEGDARCILGAPNTAKRKKHLNQQKNSLH</sequence>
<dbReference type="AlphaFoldDB" id="A0A9K3H7R0"/>
<evidence type="ECO:0000313" key="1">
    <source>
        <dbReference type="EMBL" id="KAF5770170.1"/>
    </source>
</evidence>
<protein>
    <submittedName>
        <fullName evidence="1">Uncharacterized protein</fullName>
    </submittedName>
</protein>
<proteinExistence type="predicted"/>
<dbReference type="EMBL" id="MNCJ02000329">
    <property type="protein sequence ID" value="KAF5770170.1"/>
    <property type="molecule type" value="Genomic_DNA"/>
</dbReference>
<name>A0A9K3H7R0_HELAN</name>
<keyword evidence="2" id="KW-1185">Reference proteome</keyword>
<comment type="caution">
    <text evidence="1">The sequence shown here is derived from an EMBL/GenBank/DDBJ whole genome shotgun (WGS) entry which is preliminary data.</text>
</comment>
<evidence type="ECO:0000313" key="2">
    <source>
        <dbReference type="Proteomes" id="UP000215914"/>
    </source>
</evidence>